<comment type="function">
    <text evidence="10">Force generating protein of respiratory cilia. Produces force towards the minus ends of microtubules. Dynein has ATPase activity.</text>
</comment>
<evidence type="ECO:0000256" key="6">
    <source>
        <dbReference type="ARBA" id="ARBA00023069"/>
    </source>
</evidence>
<evidence type="ECO:0000256" key="2">
    <source>
        <dbReference type="ARBA" id="ARBA00011655"/>
    </source>
</evidence>
<dbReference type="PANTHER" id="PTHR11886:SF2">
    <property type="entry name" value="DYNEIN AXONEMAL LIGHT CHAIN 4"/>
    <property type="match status" value="1"/>
</dbReference>
<dbReference type="Proteomes" id="UP001054902">
    <property type="component" value="Unassembled WGS sequence"/>
</dbReference>
<dbReference type="Gene3D" id="3.30.740.10">
    <property type="entry name" value="Protein Inhibitor Of Neuronal Nitric Oxide Synthase"/>
    <property type="match status" value="1"/>
</dbReference>
<dbReference type="InterPro" id="IPR037177">
    <property type="entry name" value="DLC_sf"/>
</dbReference>
<keyword evidence="13" id="KW-1185">Reference proteome</keyword>
<keyword evidence="3 11" id="KW-0963">Cytoplasm</keyword>
<evidence type="ECO:0000256" key="10">
    <source>
        <dbReference type="ARBA" id="ARBA00057688"/>
    </source>
</evidence>
<evidence type="ECO:0000256" key="4">
    <source>
        <dbReference type="ARBA" id="ARBA00022701"/>
    </source>
</evidence>
<evidence type="ECO:0000256" key="5">
    <source>
        <dbReference type="ARBA" id="ARBA00023017"/>
    </source>
</evidence>
<protein>
    <recommendedName>
        <fullName evidence="11">Dynein light chain</fullName>
    </recommendedName>
</protein>
<dbReference type="GO" id="GO:0030286">
    <property type="term" value="C:dynein complex"/>
    <property type="evidence" value="ECO:0007669"/>
    <property type="project" value="UniProtKB-KW"/>
</dbReference>
<evidence type="ECO:0000256" key="11">
    <source>
        <dbReference type="RuleBase" id="RU365010"/>
    </source>
</evidence>
<sequence length="103" mass="11836">MEKKEVDQEELKKLQTKPLIKYSDMPTEMGGEAVEIITMAIDKHQAKKNYESAAQMIKNTMDKKFGSTWHCIIGEGFGFDVTCQRKYLLHIYYGCTGVLCYKS</sequence>
<keyword evidence="8 11" id="KW-0206">Cytoskeleton</keyword>
<keyword evidence="7 11" id="KW-0505">Motor protein</keyword>
<evidence type="ECO:0000313" key="13">
    <source>
        <dbReference type="Proteomes" id="UP001054902"/>
    </source>
</evidence>
<name>A0AAD3CT82_9STRA</name>
<proteinExistence type="inferred from homology"/>
<keyword evidence="5 11" id="KW-0243">Dynein</keyword>
<comment type="subunit">
    <text evidence="2">Consists of at least two heavy chains and a number of intermediate and light chains.</text>
</comment>
<evidence type="ECO:0000256" key="1">
    <source>
        <dbReference type="ARBA" id="ARBA00004430"/>
    </source>
</evidence>
<evidence type="ECO:0000256" key="3">
    <source>
        <dbReference type="ARBA" id="ARBA00022490"/>
    </source>
</evidence>
<keyword evidence="6" id="KW-0969">Cilium</keyword>
<dbReference type="Pfam" id="PF01221">
    <property type="entry name" value="Dynein_light"/>
    <property type="match status" value="1"/>
</dbReference>
<reference evidence="12 13" key="1">
    <citation type="journal article" date="2021" name="Sci. Rep.">
        <title>The genome of the diatom Chaetoceros tenuissimus carries an ancient integrated fragment of an extant virus.</title>
        <authorList>
            <person name="Hongo Y."/>
            <person name="Kimura K."/>
            <person name="Takaki Y."/>
            <person name="Yoshida Y."/>
            <person name="Baba S."/>
            <person name="Kobayashi G."/>
            <person name="Nagasaki K."/>
            <person name="Hano T."/>
            <person name="Tomaru Y."/>
        </authorList>
    </citation>
    <scope>NUCLEOTIDE SEQUENCE [LARGE SCALE GENOMIC DNA]</scope>
    <source>
        <strain evidence="12 13">NIES-3715</strain>
    </source>
</reference>
<comment type="subcellular location">
    <subcellularLocation>
        <location evidence="1">Cytoplasm</location>
        <location evidence="1">Cytoskeleton</location>
        <location evidence="1">Cilium axoneme</location>
    </subcellularLocation>
</comment>
<dbReference type="GO" id="GO:0005930">
    <property type="term" value="C:axoneme"/>
    <property type="evidence" value="ECO:0007669"/>
    <property type="project" value="UniProtKB-SubCell"/>
</dbReference>
<evidence type="ECO:0000256" key="8">
    <source>
        <dbReference type="ARBA" id="ARBA00023212"/>
    </source>
</evidence>
<dbReference type="CDD" id="cd21453">
    <property type="entry name" value="DLC-like_DNAL4"/>
    <property type="match status" value="1"/>
</dbReference>
<dbReference type="GO" id="GO:0007017">
    <property type="term" value="P:microtubule-based process"/>
    <property type="evidence" value="ECO:0007669"/>
    <property type="project" value="InterPro"/>
</dbReference>
<dbReference type="EMBL" id="BLLK01000045">
    <property type="protein sequence ID" value="GFH51384.1"/>
    <property type="molecule type" value="Genomic_DNA"/>
</dbReference>
<keyword evidence="9" id="KW-0966">Cell projection</keyword>
<accession>A0AAD3CT82</accession>
<evidence type="ECO:0000256" key="9">
    <source>
        <dbReference type="ARBA" id="ARBA00023273"/>
    </source>
</evidence>
<evidence type="ECO:0000256" key="7">
    <source>
        <dbReference type="ARBA" id="ARBA00023175"/>
    </source>
</evidence>
<dbReference type="PANTHER" id="PTHR11886">
    <property type="entry name" value="DYNEIN LIGHT CHAIN"/>
    <property type="match status" value="1"/>
</dbReference>
<dbReference type="AlphaFoldDB" id="A0AAD3CT82"/>
<dbReference type="SMART" id="SM01375">
    <property type="entry name" value="Dynein_light"/>
    <property type="match status" value="1"/>
</dbReference>
<organism evidence="12 13">
    <name type="scientific">Chaetoceros tenuissimus</name>
    <dbReference type="NCBI Taxonomy" id="426638"/>
    <lineage>
        <taxon>Eukaryota</taxon>
        <taxon>Sar</taxon>
        <taxon>Stramenopiles</taxon>
        <taxon>Ochrophyta</taxon>
        <taxon>Bacillariophyta</taxon>
        <taxon>Coscinodiscophyceae</taxon>
        <taxon>Chaetocerotophycidae</taxon>
        <taxon>Chaetocerotales</taxon>
        <taxon>Chaetocerotaceae</taxon>
        <taxon>Chaetoceros</taxon>
    </lineage>
</organism>
<comment type="similarity">
    <text evidence="11">Belongs to the dynein light chain family.</text>
</comment>
<dbReference type="GO" id="GO:0005874">
    <property type="term" value="C:microtubule"/>
    <property type="evidence" value="ECO:0007669"/>
    <property type="project" value="UniProtKB-KW"/>
</dbReference>
<gene>
    <name evidence="12" type="ORF">CTEN210_07860</name>
</gene>
<dbReference type="SUPFAM" id="SSF54648">
    <property type="entry name" value="DLC"/>
    <property type="match status" value="1"/>
</dbReference>
<comment type="caution">
    <text evidence="12">The sequence shown here is derived from an EMBL/GenBank/DDBJ whole genome shotgun (WGS) entry which is preliminary data.</text>
</comment>
<dbReference type="FunFam" id="3.30.740.10:FF:000002">
    <property type="entry name" value="Dynein light chain"/>
    <property type="match status" value="1"/>
</dbReference>
<keyword evidence="4 11" id="KW-0493">Microtubule</keyword>
<dbReference type="InterPro" id="IPR001372">
    <property type="entry name" value="Dynein_light_chain_typ-1/2"/>
</dbReference>
<evidence type="ECO:0000313" key="12">
    <source>
        <dbReference type="EMBL" id="GFH51384.1"/>
    </source>
</evidence>